<evidence type="ECO:0000313" key="1">
    <source>
        <dbReference type="EMBL" id="AEF96093.1"/>
    </source>
</evidence>
<gene>
    <name evidence="1" type="ordered locus">Metig_0538</name>
</gene>
<accession>F6BC12</accession>
<organism evidence="2">
    <name type="scientific">Methanotorris igneus (strain DSM 5666 / JCM 11834 / Kol 5)</name>
    <dbReference type="NCBI Taxonomy" id="880724"/>
    <lineage>
        <taxon>Archaea</taxon>
        <taxon>Methanobacteriati</taxon>
        <taxon>Methanobacteriota</taxon>
        <taxon>Methanomada group</taxon>
        <taxon>Methanococci</taxon>
        <taxon>Methanococcales</taxon>
        <taxon>Methanocaldococcaceae</taxon>
        <taxon>Methanotorris</taxon>
    </lineage>
</organism>
<reference evidence="1 2" key="1">
    <citation type="submission" date="2011-05" db="EMBL/GenBank/DDBJ databases">
        <title>Complete sequence of Methanotorris igneus Kol 5.</title>
        <authorList>
            <consortium name="US DOE Joint Genome Institute"/>
            <person name="Lucas S."/>
            <person name="Han J."/>
            <person name="Lapidus A."/>
            <person name="Cheng J.-F."/>
            <person name="Goodwin L."/>
            <person name="Pitluck S."/>
            <person name="Peters L."/>
            <person name="Mikhailova N."/>
            <person name="Chertkov O."/>
            <person name="Han C."/>
            <person name="Tapia R."/>
            <person name="Land M."/>
            <person name="Hauser L."/>
            <person name="Kyrpides N."/>
            <person name="Ivanova N."/>
            <person name="Pagani I."/>
            <person name="Sieprawska-Lupa M."/>
            <person name="Whitman W."/>
            <person name="Woyke T."/>
        </authorList>
    </citation>
    <scope>NUCLEOTIDE SEQUENCE [LARGE SCALE GENOMIC DNA]</scope>
    <source>
        <strain evidence="2">DSM 5666 / JCM 11834 / Kol 5</strain>
    </source>
</reference>
<evidence type="ECO:0000313" key="2">
    <source>
        <dbReference type="Proteomes" id="UP000009227"/>
    </source>
</evidence>
<sequence length="408" mass="48826">MKSYYDTIPNFKYWDVEAWKEYIQKYIVPIYENTKYLLELKDELSLYVGKTLETLRENNKDLMPFFVGGIDEEGNYEESSIARLIYLMFGIYIEPKVFIGEGRLKEAIITSKNEDEWTFLRFLKEMNECSLNIIKKSEIKLSSIKIDDTIQNPSKILEILNELYKGCVSFNASYNYYTFFIVSAMGVHWKYLISTYPKLNEYDGIKEFLGFHPMFVPDAEDEFKKDYTIWRYKNEGIASNLFAMQLYLWYLFDFINYDDYKEIFGYVIEDPKNLREEFRKLVKTTLGCEGEITIKNIKINPKDVYLVAIEKEYIIKWPKKEVVDRFYDAFERRWKLSHYFRREYEIPFEEERSKPKILLSDFLDEVAPFLFLKLAYFSLSMFFLPDPTCADNPLKSPHNKLIYSHICG</sequence>
<dbReference type="Proteomes" id="UP000009227">
    <property type="component" value="Chromosome"/>
</dbReference>
<dbReference type="AlphaFoldDB" id="F6BC12"/>
<protein>
    <submittedName>
        <fullName evidence="1">Uncharacterized protein</fullName>
    </submittedName>
</protein>
<dbReference type="KEGG" id="mig:Metig_0538"/>
<dbReference type="GeneID" id="10643376"/>
<dbReference type="OrthoDB" id="103677at2157"/>
<dbReference type="EMBL" id="CP002737">
    <property type="protein sequence ID" value="AEF96093.1"/>
    <property type="molecule type" value="Genomic_DNA"/>
</dbReference>
<dbReference type="RefSeq" id="WP_013798700.1">
    <property type="nucleotide sequence ID" value="NC_015562.1"/>
</dbReference>
<proteinExistence type="predicted"/>
<name>F6BC12_METIK</name>
<keyword evidence="2" id="KW-1185">Reference proteome</keyword>
<dbReference type="HOGENOM" id="CLU_638758_0_0_2"/>